<feature type="region of interest" description="Disordered" evidence="1">
    <location>
        <begin position="157"/>
        <end position="220"/>
    </location>
</feature>
<reference evidence="2 3" key="1">
    <citation type="submission" date="2024-02" db="EMBL/GenBank/DDBJ databases">
        <title>High-quality chromosome-scale genome assembly of Pensacola bahiagrass (Paspalum notatum Flugge var. saurae).</title>
        <authorList>
            <person name="Vega J.M."/>
            <person name="Podio M."/>
            <person name="Orjuela J."/>
            <person name="Siena L.A."/>
            <person name="Pessino S.C."/>
            <person name="Combes M.C."/>
            <person name="Mariac C."/>
            <person name="Albertini E."/>
            <person name="Pupilli F."/>
            <person name="Ortiz J.P.A."/>
            <person name="Leblanc O."/>
        </authorList>
    </citation>
    <scope>NUCLEOTIDE SEQUENCE [LARGE SCALE GENOMIC DNA]</scope>
    <source>
        <strain evidence="2">R1</strain>
        <tissue evidence="2">Leaf</tissue>
    </source>
</reference>
<evidence type="ECO:0000313" key="2">
    <source>
        <dbReference type="EMBL" id="WVZ95281.1"/>
    </source>
</evidence>
<dbReference type="Proteomes" id="UP001341281">
    <property type="component" value="Chromosome 09"/>
</dbReference>
<evidence type="ECO:0000313" key="3">
    <source>
        <dbReference type="Proteomes" id="UP001341281"/>
    </source>
</evidence>
<organism evidence="2 3">
    <name type="scientific">Paspalum notatum var. saurae</name>
    <dbReference type="NCBI Taxonomy" id="547442"/>
    <lineage>
        <taxon>Eukaryota</taxon>
        <taxon>Viridiplantae</taxon>
        <taxon>Streptophyta</taxon>
        <taxon>Embryophyta</taxon>
        <taxon>Tracheophyta</taxon>
        <taxon>Spermatophyta</taxon>
        <taxon>Magnoliopsida</taxon>
        <taxon>Liliopsida</taxon>
        <taxon>Poales</taxon>
        <taxon>Poaceae</taxon>
        <taxon>PACMAD clade</taxon>
        <taxon>Panicoideae</taxon>
        <taxon>Andropogonodae</taxon>
        <taxon>Paspaleae</taxon>
        <taxon>Paspalinae</taxon>
        <taxon>Paspalum</taxon>
    </lineage>
</organism>
<proteinExistence type="predicted"/>
<dbReference type="AlphaFoldDB" id="A0AAQ3UNE7"/>
<evidence type="ECO:0000256" key="1">
    <source>
        <dbReference type="SAM" id="MobiDB-lite"/>
    </source>
</evidence>
<accession>A0AAQ3UNE7</accession>
<dbReference type="EMBL" id="CP144753">
    <property type="protein sequence ID" value="WVZ95281.1"/>
    <property type="molecule type" value="Genomic_DNA"/>
</dbReference>
<sequence length="220" mass="24675">MMKVMLKARGLWSVIKHGTDDKQEDQMALEVLLREVPAEYQSTLGRKKTVKLAWESLEKMRFRDDRVKKARVCGREYEALNAGRRSKTRLQATVSELGALGKKMDDEEVVGKYLRAAPKRLEPVVVSMETLLETSELTIEDVTGRLRAYEDSLVPSARKRRRKATSSYSGRRRRTLTIFAPHHREDSAGGVASRDGEAAAPSSEKTEEAAPFAGDLVKSP</sequence>
<name>A0AAQ3UNE7_PASNO</name>
<dbReference type="Pfam" id="PF14223">
    <property type="entry name" value="Retrotran_gag_2"/>
    <property type="match status" value="1"/>
</dbReference>
<feature type="compositionally biased region" description="Basic residues" evidence="1">
    <location>
        <begin position="157"/>
        <end position="175"/>
    </location>
</feature>
<evidence type="ECO:0008006" key="4">
    <source>
        <dbReference type="Google" id="ProtNLM"/>
    </source>
</evidence>
<protein>
    <recommendedName>
        <fullName evidence="4">Zinc finger, CCHC-type</fullName>
    </recommendedName>
</protein>
<gene>
    <name evidence="2" type="ORF">U9M48_041066</name>
</gene>
<keyword evidence="3" id="KW-1185">Reference proteome</keyword>